<dbReference type="Proteomes" id="UP000327157">
    <property type="component" value="Chromosome 12"/>
</dbReference>
<gene>
    <name evidence="1" type="ORF">D8674_008516</name>
</gene>
<keyword evidence="2" id="KW-1185">Reference proteome</keyword>
<proteinExistence type="predicted"/>
<reference evidence="2" key="2">
    <citation type="submission" date="2019-10" db="EMBL/GenBank/DDBJ databases">
        <title>A de novo genome assembly of a pear dwarfing rootstock.</title>
        <authorList>
            <person name="Wang F."/>
            <person name="Wang J."/>
            <person name="Li S."/>
            <person name="Zhang Y."/>
            <person name="Fang M."/>
            <person name="Ma L."/>
            <person name="Zhao Y."/>
            <person name="Jiang S."/>
        </authorList>
    </citation>
    <scope>NUCLEOTIDE SEQUENCE [LARGE SCALE GENOMIC DNA]</scope>
</reference>
<dbReference type="EMBL" id="SMOL01000143">
    <property type="protein sequence ID" value="KAB2630997.1"/>
    <property type="molecule type" value="Genomic_DNA"/>
</dbReference>
<organism evidence="1 2">
    <name type="scientific">Pyrus ussuriensis x Pyrus communis</name>
    <dbReference type="NCBI Taxonomy" id="2448454"/>
    <lineage>
        <taxon>Eukaryota</taxon>
        <taxon>Viridiplantae</taxon>
        <taxon>Streptophyta</taxon>
        <taxon>Embryophyta</taxon>
        <taxon>Tracheophyta</taxon>
        <taxon>Spermatophyta</taxon>
        <taxon>Magnoliopsida</taxon>
        <taxon>eudicotyledons</taxon>
        <taxon>Gunneridae</taxon>
        <taxon>Pentapetalae</taxon>
        <taxon>rosids</taxon>
        <taxon>fabids</taxon>
        <taxon>Rosales</taxon>
        <taxon>Rosaceae</taxon>
        <taxon>Amygdaloideae</taxon>
        <taxon>Maleae</taxon>
        <taxon>Pyrus</taxon>
    </lineage>
</organism>
<dbReference type="AlphaFoldDB" id="A0A5N5HVW4"/>
<sequence length="76" mass="9052">MRTQRVWRRYRPVKMAALEVRGEWEKVVEQNIQTTELCSMKTCFQILLESIQRRTFVHWQSAPLKREESGVISQGS</sequence>
<name>A0A5N5HVW4_9ROSA</name>
<accession>A0A5N5HVW4</accession>
<protein>
    <submittedName>
        <fullName evidence="1">E3 ubiquitin-protein ligase UPL7-like</fullName>
    </submittedName>
</protein>
<evidence type="ECO:0000313" key="1">
    <source>
        <dbReference type="EMBL" id="KAB2630997.1"/>
    </source>
</evidence>
<reference evidence="1 2" key="1">
    <citation type="submission" date="2019-09" db="EMBL/GenBank/DDBJ databases">
        <authorList>
            <person name="Ou C."/>
        </authorList>
    </citation>
    <scope>NUCLEOTIDE SEQUENCE [LARGE SCALE GENOMIC DNA]</scope>
    <source>
        <strain evidence="1">S2</strain>
        <tissue evidence="1">Leaf</tissue>
    </source>
</reference>
<comment type="caution">
    <text evidence="1">The sequence shown here is derived from an EMBL/GenBank/DDBJ whole genome shotgun (WGS) entry which is preliminary data.</text>
</comment>
<reference evidence="1 2" key="3">
    <citation type="submission" date="2019-11" db="EMBL/GenBank/DDBJ databases">
        <title>A de novo genome assembly of a pear dwarfing rootstock.</title>
        <authorList>
            <person name="Wang F."/>
            <person name="Wang J."/>
            <person name="Li S."/>
            <person name="Zhang Y."/>
            <person name="Fang M."/>
            <person name="Ma L."/>
            <person name="Zhao Y."/>
            <person name="Jiang S."/>
        </authorList>
    </citation>
    <scope>NUCLEOTIDE SEQUENCE [LARGE SCALE GENOMIC DNA]</scope>
    <source>
        <strain evidence="1">S2</strain>
        <tissue evidence="1">Leaf</tissue>
    </source>
</reference>
<evidence type="ECO:0000313" key="2">
    <source>
        <dbReference type="Proteomes" id="UP000327157"/>
    </source>
</evidence>